<proteinExistence type="predicted"/>
<dbReference type="Proteomes" id="UP000660262">
    <property type="component" value="Unassembled WGS sequence"/>
</dbReference>
<sequence>MSPAGRRQAGARGSNMRVFVPLAIVMYALCGVAYVRMRYATNEVALDEGDDSMLEGESLDSVLDASTDDADGSGDDGGYQHDREAEVEMTGGWSSGREEQSQTIVDEGAQPETNADGTFDGDRIVNAESDDGDGDGDSNRSGDGDGDNGSLEDNNNMSLDDELNEDAPIFLDGEGEGGQQGEGDADADTDADGGAADVEDDSGKTISSEAPNTKDATHDQGRVSSTRSTTKASSTKHTTLYAVHTEADARKEKRLEERKIRNAWTAEKRREELKRNGQSVRSYYRQQETSTLLQSLLTVSARKVVGDTFVGLDPVPSVAETEPFVKTGRRVVDIGELVRTQNKGYPAFDYEGCGRVHVRLTGSDNATAAEMAQQFVWPPRASAVKDQSPLPWPDGAKNVKVLVIDGSTMDGVKVLHLEDLCDRLDTLKNTDVVAGEVEGDATPCIVSVAHYTLNYGFYDAGAFRGNVSSLLYERGCQRCNMAPSVFLAKAERLQTLVGRWPTTLRPYARLAFFLKARGKLRVLRCRGVAAFTRPRTSMLDRMRQDGYARAHAVGDLYGFRRILSAGGYVRWLGCARTSKHCLQRDPMARPSNPKDLVCCAHLIKHMIDQISEAFDAAGASVPSSSAVPAGGRSRGAPPPVEVGPRWSLWRSSLLGMVRDGALLPWKAKGAVAVSRPMERLLGSMVAPLTAAKSTYILTKVDGTWRMIYQAPLPLYFKRDQWRGFSLSAGIETGGGGGGTAAAKWNSPFVLRNAAIKCTSASRCRTALTPTFLDVLAEERTSPPSRLAKVLPRNDSSVATAFREAGLHGVVVDAESPKGWYVRQDRLRLLSQFYGKSWRTPACDWRSGAGDCGA</sequence>
<accession>A0A830H6G8</accession>
<protein>
    <submittedName>
        <fullName evidence="3">Uncharacterized protein</fullName>
    </submittedName>
</protein>
<comment type="caution">
    <text evidence="3">The sequence shown here is derived from an EMBL/GenBank/DDBJ whole genome shotgun (WGS) entry which is preliminary data.</text>
</comment>
<feature type="compositionally biased region" description="Low complexity" evidence="1">
    <location>
        <begin position="224"/>
        <end position="239"/>
    </location>
</feature>
<keyword evidence="2" id="KW-1133">Transmembrane helix</keyword>
<keyword evidence="2" id="KW-0812">Transmembrane</keyword>
<keyword evidence="4" id="KW-1185">Reference proteome</keyword>
<dbReference type="AlphaFoldDB" id="A0A830H6G8"/>
<evidence type="ECO:0000256" key="1">
    <source>
        <dbReference type="SAM" id="MobiDB-lite"/>
    </source>
</evidence>
<reference evidence="3" key="1">
    <citation type="submission" date="2020-10" db="EMBL/GenBank/DDBJ databases">
        <title>Unveiling of a novel bifunctional photoreceptor, Dualchrome1, isolated from a cosmopolitan green alga.</title>
        <authorList>
            <person name="Suzuki S."/>
            <person name="Kawachi M."/>
        </authorList>
    </citation>
    <scope>NUCLEOTIDE SEQUENCE</scope>
    <source>
        <strain evidence="3">NIES 2893</strain>
    </source>
</reference>
<name>A0A830H6G8_9CHLO</name>
<keyword evidence="2" id="KW-0472">Membrane</keyword>
<feature type="transmembrane region" description="Helical" evidence="2">
    <location>
        <begin position="16"/>
        <end position="35"/>
    </location>
</feature>
<organism evidence="3 4">
    <name type="scientific">Pycnococcus provasolii</name>
    <dbReference type="NCBI Taxonomy" id="41880"/>
    <lineage>
        <taxon>Eukaryota</taxon>
        <taxon>Viridiplantae</taxon>
        <taxon>Chlorophyta</taxon>
        <taxon>Pseudoscourfieldiophyceae</taxon>
        <taxon>Pseudoscourfieldiales</taxon>
        <taxon>Pycnococcaceae</taxon>
        <taxon>Pycnococcus</taxon>
    </lineage>
</organism>
<gene>
    <name evidence="3" type="ORF">PPROV_000139100</name>
</gene>
<evidence type="ECO:0000313" key="4">
    <source>
        <dbReference type="Proteomes" id="UP000660262"/>
    </source>
</evidence>
<dbReference type="OrthoDB" id="444255at2759"/>
<feature type="region of interest" description="Disordered" evidence="1">
    <location>
        <begin position="88"/>
        <end position="241"/>
    </location>
</feature>
<evidence type="ECO:0000256" key="2">
    <source>
        <dbReference type="SAM" id="Phobius"/>
    </source>
</evidence>
<dbReference type="EMBL" id="BNJQ01000003">
    <property type="protein sequence ID" value="GHP02635.1"/>
    <property type="molecule type" value="Genomic_DNA"/>
</dbReference>
<evidence type="ECO:0000313" key="3">
    <source>
        <dbReference type="EMBL" id="GHP02635.1"/>
    </source>
</evidence>